<comment type="caution">
    <text evidence="2">The sequence shown here is derived from an EMBL/GenBank/DDBJ whole genome shotgun (WGS) entry which is preliminary data.</text>
</comment>
<dbReference type="EMBL" id="JAUSUR010000003">
    <property type="protein sequence ID" value="MDQ0361333.1"/>
    <property type="molecule type" value="Genomic_DNA"/>
</dbReference>
<name>A0ABU0E361_9FIRM</name>
<dbReference type="InterPro" id="IPR051910">
    <property type="entry name" value="ComF/GntX_DNA_util-trans"/>
</dbReference>
<dbReference type="Proteomes" id="UP001230220">
    <property type="component" value="Unassembled WGS sequence"/>
</dbReference>
<comment type="similarity">
    <text evidence="1">Belongs to the ComF/GntX family.</text>
</comment>
<sequence length="213" mass="25427">MCSNYKMDESRSFKCLICFEDIQNGISFFDYFKRPDCICGNCRQKFVILNKEVKVNGLSIYALYEYDDYLEDLMFTFKENKDVALHPIFLYPYQKLLRKKYRKETIVFAPSSLKKEMERGFQTLPLLFQGIKLPTIQLFEKEKDYKQSSKPFLRRKDIKGVIHLRKSVEMPERMVLVDDMCTSGETLKRMYELVKHKEKVKIFTIAINKKLLE</sequence>
<dbReference type="CDD" id="cd06223">
    <property type="entry name" value="PRTases_typeI"/>
    <property type="match status" value="1"/>
</dbReference>
<organism evidence="2 3">
    <name type="scientific">Breznakia pachnodae</name>
    <dbReference type="NCBI Taxonomy" id="265178"/>
    <lineage>
        <taxon>Bacteria</taxon>
        <taxon>Bacillati</taxon>
        <taxon>Bacillota</taxon>
        <taxon>Erysipelotrichia</taxon>
        <taxon>Erysipelotrichales</taxon>
        <taxon>Erysipelotrichaceae</taxon>
        <taxon>Breznakia</taxon>
    </lineage>
</organism>
<dbReference type="PANTHER" id="PTHR47505:SF1">
    <property type="entry name" value="DNA UTILIZATION PROTEIN YHGH"/>
    <property type="match status" value="1"/>
</dbReference>
<evidence type="ECO:0000313" key="2">
    <source>
        <dbReference type="EMBL" id="MDQ0361333.1"/>
    </source>
</evidence>
<evidence type="ECO:0000313" key="3">
    <source>
        <dbReference type="Proteomes" id="UP001230220"/>
    </source>
</evidence>
<evidence type="ECO:0000256" key="1">
    <source>
        <dbReference type="ARBA" id="ARBA00008007"/>
    </source>
</evidence>
<dbReference type="Gene3D" id="3.40.50.2020">
    <property type="match status" value="1"/>
</dbReference>
<dbReference type="InterPro" id="IPR029057">
    <property type="entry name" value="PRTase-like"/>
</dbReference>
<proteinExistence type="inferred from homology"/>
<dbReference type="SUPFAM" id="SSF53271">
    <property type="entry name" value="PRTase-like"/>
    <property type="match status" value="1"/>
</dbReference>
<keyword evidence="3" id="KW-1185">Reference proteome</keyword>
<protein>
    <submittedName>
        <fullName evidence="2">Amidophosphoribosyltransferase</fullName>
    </submittedName>
</protein>
<dbReference type="PANTHER" id="PTHR47505">
    <property type="entry name" value="DNA UTILIZATION PROTEIN YHGH"/>
    <property type="match status" value="1"/>
</dbReference>
<accession>A0ABU0E361</accession>
<reference evidence="2 3" key="1">
    <citation type="submission" date="2023-07" db="EMBL/GenBank/DDBJ databases">
        <title>Genomic Encyclopedia of Type Strains, Phase IV (KMG-IV): sequencing the most valuable type-strain genomes for metagenomic binning, comparative biology and taxonomic classification.</title>
        <authorList>
            <person name="Goeker M."/>
        </authorList>
    </citation>
    <scope>NUCLEOTIDE SEQUENCE [LARGE SCALE GENOMIC DNA]</scope>
    <source>
        <strain evidence="2 3">DSM 16784</strain>
    </source>
</reference>
<dbReference type="InterPro" id="IPR000836">
    <property type="entry name" value="PRTase_dom"/>
</dbReference>
<dbReference type="RefSeq" id="WP_307407964.1">
    <property type="nucleotide sequence ID" value="NZ_JAUSUR010000003.1"/>
</dbReference>
<gene>
    <name evidence="2" type="ORF">J2S15_002080</name>
</gene>